<dbReference type="OrthoDB" id="5672862at2"/>
<dbReference type="Pfam" id="PF03895">
    <property type="entry name" value="YadA_anchor"/>
    <property type="match status" value="1"/>
</dbReference>
<feature type="transmembrane region" description="Helical" evidence="11">
    <location>
        <begin position="40"/>
        <end position="60"/>
    </location>
</feature>
<comment type="subcellular location">
    <subcellularLocation>
        <location evidence="2">Cell outer membrane</location>
    </subcellularLocation>
    <subcellularLocation>
        <location evidence="1">Cell surface</location>
    </subcellularLocation>
</comment>
<keyword evidence="5" id="KW-1134">Transmembrane beta strand</keyword>
<organism evidence="16 17">
    <name type="scientific">Phocoenobacter uteri</name>
    <dbReference type="NCBI Taxonomy" id="146806"/>
    <lineage>
        <taxon>Bacteria</taxon>
        <taxon>Pseudomonadati</taxon>
        <taxon>Pseudomonadota</taxon>
        <taxon>Gammaproteobacteria</taxon>
        <taxon>Pasteurellales</taxon>
        <taxon>Pasteurellaceae</taxon>
        <taxon>Phocoenobacter</taxon>
    </lineage>
</organism>
<dbReference type="GO" id="GO:0015031">
    <property type="term" value="P:protein transport"/>
    <property type="evidence" value="ECO:0007669"/>
    <property type="project" value="UniProtKB-KW"/>
</dbReference>
<feature type="domain" description="ESPR" evidence="15">
    <location>
        <begin position="1"/>
        <end position="44"/>
    </location>
</feature>
<keyword evidence="7" id="KW-0732">Signal</keyword>
<evidence type="ECO:0000259" key="12">
    <source>
        <dbReference type="Pfam" id="PF03895"/>
    </source>
</evidence>
<keyword evidence="4" id="KW-0813">Transport</keyword>
<dbReference type="Pfam" id="PF05658">
    <property type="entry name" value="YadA_head"/>
    <property type="match status" value="11"/>
</dbReference>
<dbReference type="InterPro" id="IPR024973">
    <property type="entry name" value="ESPR"/>
</dbReference>
<feature type="domain" description="Trimeric autotransporter adhesin YadA-like head" evidence="13">
    <location>
        <begin position="231"/>
        <end position="255"/>
    </location>
</feature>
<reference evidence="16 17" key="1">
    <citation type="submission" date="2018-06" db="EMBL/GenBank/DDBJ databases">
        <authorList>
            <consortium name="Pathogen Informatics"/>
            <person name="Doyle S."/>
        </authorList>
    </citation>
    <scope>NUCLEOTIDE SEQUENCE [LARGE SCALE GENOMIC DNA]</scope>
    <source>
        <strain evidence="16 17">NCTC12872</strain>
    </source>
</reference>
<dbReference type="Gene3D" id="3.30.1300.30">
    <property type="entry name" value="GSPII I/J protein-like"/>
    <property type="match status" value="1"/>
</dbReference>
<feature type="domain" description="Trimeric autotransporter adhesin YadA-like head" evidence="13">
    <location>
        <begin position="107"/>
        <end position="127"/>
    </location>
</feature>
<dbReference type="InterPro" id="IPR005594">
    <property type="entry name" value="YadA_C"/>
</dbReference>
<evidence type="ECO:0000256" key="9">
    <source>
        <dbReference type="ARBA" id="ARBA00023136"/>
    </source>
</evidence>
<dbReference type="InterPro" id="IPR011049">
    <property type="entry name" value="Serralysin-like_metalloprot_C"/>
</dbReference>
<feature type="domain" description="Trimeric autotransporter adhesin YadA-like head" evidence="13">
    <location>
        <begin position="79"/>
        <end position="96"/>
    </location>
</feature>
<keyword evidence="11" id="KW-1133">Transmembrane helix</keyword>
<dbReference type="Gene3D" id="1.20.5.170">
    <property type="match status" value="1"/>
</dbReference>
<dbReference type="CDD" id="cd12820">
    <property type="entry name" value="LbR_YadA-like"/>
    <property type="match status" value="2"/>
</dbReference>
<evidence type="ECO:0000256" key="10">
    <source>
        <dbReference type="ARBA" id="ARBA00023237"/>
    </source>
</evidence>
<feature type="domain" description="Trimeric autotransporter adhesin YadA-like stalk" evidence="14">
    <location>
        <begin position="2059"/>
        <end position="2099"/>
    </location>
</feature>
<evidence type="ECO:0000313" key="16">
    <source>
        <dbReference type="EMBL" id="SUB59525.1"/>
    </source>
</evidence>
<feature type="domain" description="Trimeric autotransporter adhesin YadA-like head" evidence="13">
    <location>
        <begin position="544"/>
        <end position="570"/>
    </location>
</feature>
<keyword evidence="8" id="KW-0653">Protein transport</keyword>
<dbReference type="Pfam" id="PF13018">
    <property type="entry name" value="ESPR"/>
    <property type="match status" value="1"/>
</dbReference>
<evidence type="ECO:0000256" key="4">
    <source>
        <dbReference type="ARBA" id="ARBA00022448"/>
    </source>
</evidence>
<feature type="domain" description="Trimeric autotransporter adhesin YadA-like head" evidence="13">
    <location>
        <begin position="474"/>
        <end position="498"/>
    </location>
</feature>
<feature type="domain" description="Trimeric autotransporter adhesin YadA-like head" evidence="13">
    <location>
        <begin position="518"/>
        <end position="540"/>
    </location>
</feature>
<dbReference type="GO" id="GO:0009986">
    <property type="term" value="C:cell surface"/>
    <property type="evidence" value="ECO:0007669"/>
    <property type="project" value="UniProtKB-SubCell"/>
</dbReference>
<protein>
    <submittedName>
        <fullName evidence="16">Adhesin yadA</fullName>
    </submittedName>
</protein>
<keyword evidence="10" id="KW-0998">Cell outer membrane</keyword>
<evidence type="ECO:0000259" key="15">
    <source>
        <dbReference type="Pfam" id="PF13018"/>
    </source>
</evidence>
<feature type="domain" description="Trimeric autotransporter adhesin YadA-like stalk" evidence="14">
    <location>
        <begin position="369"/>
        <end position="412"/>
    </location>
</feature>
<dbReference type="GO" id="GO:0009279">
    <property type="term" value="C:cell outer membrane"/>
    <property type="evidence" value="ECO:0007669"/>
    <property type="project" value="UniProtKB-SubCell"/>
</dbReference>
<dbReference type="InterPro" id="IPR008635">
    <property type="entry name" value="Coiled_stalk_dom"/>
</dbReference>
<accession>A0A379CCQ8</accession>
<evidence type="ECO:0000259" key="13">
    <source>
        <dbReference type="Pfam" id="PF05658"/>
    </source>
</evidence>
<evidence type="ECO:0000256" key="7">
    <source>
        <dbReference type="ARBA" id="ARBA00022729"/>
    </source>
</evidence>
<dbReference type="SUPFAM" id="SSF101999">
    <property type="entry name" value="Trimeric adhesin"/>
    <property type="match status" value="3"/>
</dbReference>
<dbReference type="SUPFAM" id="SSF54523">
    <property type="entry name" value="Pili subunits"/>
    <property type="match status" value="1"/>
</dbReference>
<evidence type="ECO:0000256" key="11">
    <source>
        <dbReference type="SAM" id="Phobius"/>
    </source>
</evidence>
<keyword evidence="6 11" id="KW-0812">Transmembrane</keyword>
<feature type="domain" description="Trimeric autotransporter adhesin YadA-like C-terminal membrane anchor" evidence="12">
    <location>
        <begin position="2111"/>
        <end position="2168"/>
    </location>
</feature>
<evidence type="ECO:0000259" key="14">
    <source>
        <dbReference type="Pfam" id="PF05662"/>
    </source>
</evidence>
<dbReference type="Pfam" id="PF05662">
    <property type="entry name" value="YadA_stalk"/>
    <property type="match status" value="3"/>
</dbReference>
<evidence type="ECO:0000256" key="3">
    <source>
        <dbReference type="ARBA" id="ARBA00005848"/>
    </source>
</evidence>
<feature type="domain" description="Trimeric autotransporter adhesin YadA-like head" evidence="13">
    <location>
        <begin position="643"/>
        <end position="665"/>
    </location>
</feature>
<dbReference type="SUPFAM" id="SSF101967">
    <property type="entry name" value="Adhesin YadA, collagen-binding domain"/>
    <property type="match status" value="3"/>
</dbReference>
<feature type="domain" description="Trimeric autotransporter adhesin YadA-like head" evidence="13">
    <location>
        <begin position="137"/>
        <end position="161"/>
    </location>
</feature>
<feature type="domain" description="Trimeric autotransporter adhesin YadA-like head" evidence="13">
    <location>
        <begin position="259"/>
        <end position="285"/>
    </location>
</feature>
<evidence type="ECO:0000256" key="6">
    <source>
        <dbReference type="ARBA" id="ARBA00022692"/>
    </source>
</evidence>
<feature type="domain" description="Trimeric autotransporter adhesin YadA-like head" evidence="13">
    <location>
        <begin position="573"/>
        <end position="598"/>
    </location>
</feature>
<gene>
    <name evidence="16" type="primary">yadA_3</name>
    <name evidence="16" type="ORF">NCTC12872_01513</name>
</gene>
<dbReference type="Gene3D" id="3.90.1780.10">
    <property type="entry name" value="Trimeric adhesin"/>
    <property type="match status" value="7"/>
</dbReference>
<dbReference type="InterPro" id="IPR037174">
    <property type="entry name" value="Trimeric_adhesin"/>
</dbReference>
<proteinExistence type="inferred from homology"/>
<dbReference type="RefSeq" id="WP_115315995.1">
    <property type="nucleotide sequence ID" value="NZ_LWIF01000001.1"/>
</dbReference>
<feature type="domain" description="Trimeric autotransporter adhesin YadA-like head" evidence="13">
    <location>
        <begin position="612"/>
        <end position="634"/>
    </location>
</feature>
<keyword evidence="9 11" id="KW-0472">Membrane</keyword>
<name>A0A379CCQ8_9PAST</name>
<evidence type="ECO:0000256" key="2">
    <source>
        <dbReference type="ARBA" id="ARBA00004442"/>
    </source>
</evidence>
<evidence type="ECO:0000313" key="17">
    <source>
        <dbReference type="Proteomes" id="UP000255417"/>
    </source>
</evidence>
<dbReference type="InterPro" id="IPR045584">
    <property type="entry name" value="Pilin-like"/>
</dbReference>
<dbReference type="InterPro" id="IPR008640">
    <property type="entry name" value="Adhesin_Head_dom"/>
</dbReference>
<keyword evidence="17" id="KW-1185">Reference proteome</keyword>
<feature type="domain" description="Trimeric autotransporter adhesin YadA-like stalk" evidence="14">
    <location>
        <begin position="724"/>
        <end position="763"/>
    </location>
</feature>
<dbReference type="EMBL" id="UGTA01000001">
    <property type="protein sequence ID" value="SUB59525.1"/>
    <property type="molecule type" value="Genomic_DNA"/>
</dbReference>
<comment type="similarity">
    <text evidence="3">Belongs to the autotransporter-2 (AT-2) (TC 1.B.40) family.</text>
</comment>
<dbReference type="Gene3D" id="2.150.10.10">
    <property type="entry name" value="Serralysin-like metalloprotease, C-terminal"/>
    <property type="match status" value="4"/>
</dbReference>
<evidence type="ECO:0000256" key="8">
    <source>
        <dbReference type="ARBA" id="ARBA00022927"/>
    </source>
</evidence>
<evidence type="ECO:0000256" key="1">
    <source>
        <dbReference type="ARBA" id="ARBA00004241"/>
    </source>
</evidence>
<sequence>MNNIFKVIFNHSTGTYQVVSELARGQSKSKSIKKSSQRKIVSVSLVTISALLTVFPNFVFAQNDLPVNDGTKGMSVQTGQDAKAGQENSVAIGHSAKTEKSGDETKSSVAIGANTTASGSQSIAIGGSKNSDDGAKAKGEQSIAIGADVVAKGSSSIAIGGDDLDDIANALGKDERVKQDKFGWGDFNEEKRKEFNDSMVAKHYLEKTGHYLVGDTKVEDGKYDRFVKTEATGQGSVVIGVQSSAKGDLATAIGTISRADGMDSTAFGVGAAALRDDSIALGAGSQTGDKTEMQLSMNTKNDFFENGEAREGAKGKGSKAEKVERAEIIIEAIKNGENNKIKYGNFAGGKNIENGGEQLSIGSIGYERQIKNVAPGAVKEWSTDAINGSQLYATNKVLGNVAGSVVNNFGGNATLTPEGGITFTNIGDTGADNIHDAIKKVNQDVYVHVNENTDTQLNGDSNDNKGKIDSKAGATGKYSVAIGVSTKAQNENTIAIGNVATATGKDSFAAGPHSKAMGEASIVLGRIAKANGERSIAIGDSTEASEFSSIALGRTAKSQKKEAIAIGNGADGNGEAAVALGRTSKVYGNDSIAIGNGARTGIAPKNNGVQGSGNYSIAIGRVTVVEGQNAVALGHSVQVKSNYATALGSLSQAKEEHSIAIGSNSIANQGIPTNSGWDINKGATGGNADETDLIWKANTAAVSIGHDGNTKNTQNQKLGSITRKIVNLAAGSADTDAVNVAQLKKVKTYIDEKGLTFTGNTGGDHKVKLNNKVSIEGAENGEDISVNAQADGNNAKLQLALQKETELNETNKQSTKVATSQAVYNAIKNAKSNVTGDNVIKVTGQKTDDVQGNTFSLSINDKSIDKTKINDNTVRDFEAKSRETVKGEGDIEVTVNDQDANKDNRVFTVKLSQSAQQKLNKAGAKVTAGNGITLTDLNKDKQDQPANYQIAVKPADETLVVDNNGVKVNTVTLMVNDGKIADVDNTNKKKLVNAGDISNAINQSGFKLSIGGNTGSVQNTNNQNFELIHPSDEVKIIGGDHITVSQKAGGITIATNNQAITESAQLPVVYTDKDGNKLTKIGDKFYKTDAEGNPVDRENKKLIVKGNKAYPAGTDINNITDLTEQVPETETINPSDIIASMNNADGKTSTATTLTNVKSTLAGTKDYTPNAKDIKDEKGKIVAKPANGKDMAAYDKAVRNAKANAKSEIDRTIPTITDSQKANAATVDDILQAGWNLRENDEARDFVKAYDTINFVNGQGTNVSIDTTANKWSEVKVNVNVDNLTVEAIDFVDGKKVVEAEDNRWYEAKPDGTPDKTKPIADEKIEKIKNTIRAKTVQLAPEIKQGASTPTGKIVELTGNDAKALVNAGDIAKAINNAGFNIVSSAEGGKVTGKNEDHLVKIGEKIELIAGEHITINQDGGKFKFSTNNQAILNDTLQAVVYTKADGTKVYKQPNGDFTTGKDGSGEKIKDIGSIITSIQSADGDTKKPTTLTNLAGNLDGAKANTTAPTTSAKLPEGDKTLNQNNAATVGDVLNAGFNLQNNGKAKDFVKAYDTVNFINGQGTIAKVETDAKGQTSKVSYDVNVDGKTTEITGKDSNGNKVVKIGNKFYSVDKSGKVDKTKEVQASNVVSTAISAKTTQLELAKNQDNKPTGKIVEPTGNNAESLVNAGDIAKAINNAGFNILASAQGGKVTGENKDHLVKAGEKVELIAGDHITIEQKGGKFTFSTNTQSILNDSLQAIVYTKADGTKVYKQSNGDFTTGKDGSGEKVKPTEIITAIQSADGSTTEPTTLTNLAGNLDGAKVGTTSPSISATLPKGDKALNQNNAASVGDVLNAGFNLQNNGKAKDFIKAYDTVNFVNGAGTTANVSTNSKETKITFNVNADNQTIRVTGKAKDGANIVQIVKDNNIVWVKTDTNGNPIDSAVINAGDVVSSSISAKTIKLAVENRENNPNAGKVIVPEGKNAKSLVNAGDIANAINSASHKITNKNTDTEVIAKVGSATIKAGSKLTVETGKNLVSKLNKDGLLQISTANNVNFDNVQIGDVVINKNTGINAGNKQIKGVKAGTAPNDAVNVAQLNSSNQNIYKAINNVDKNARAGIAGSAAMAMLAQPLESGEAYVTAGVATHRGESALAVGLSTSSDNNKWIVKGALAVDSQSNTTVGASVSYKIW</sequence>
<evidence type="ECO:0000256" key="5">
    <source>
        <dbReference type="ARBA" id="ARBA00022452"/>
    </source>
</evidence>
<dbReference type="Proteomes" id="UP000255417">
    <property type="component" value="Unassembled WGS sequence"/>
</dbReference>